<feature type="region of interest" description="Disordered" evidence="9">
    <location>
        <begin position="221"/>
        <end position="252"/>
    </location>
</feature>
<accession>B6K1H6</accession>
<dbReference type="GeneID" id="7048588"/>
<feature type="region of interest" description="Disordered" evidence="9">
    <location>
        <begin position="82"/>
        <end position="103"/>
    </location>
</feature>
<dbReference type="InterPro" id="IPR051421">
    <property type="entry name" value="RNA_Proc_DNA_Dmg_Regulator"/>
</dbReference>
<keyword evidence="5" id="KW-0507">mRNA processing</keyword>
<dbReference type="Proteomes" id="UP000001744">
    <property type="component" value="Unassembled WGS sequence"/>
</dbReference>
<comment type="subcellular location">
    <subcellularLocation>
        <location evidence="2">Cytoplasm</location>
    </subcellularLocation>
    <subcellularLocation>
        <location evidence="1">Nucleus</location>
    </subcellularLocation>
</comment>
<dbReference type="PANTHER" id="PTHR12786:SF1">
    <property type="entry name" value="SPLICING REGULATOR SDE2"/>
    <property type="match status" value="1"/>
</dbReference>
<dbReference type="GO" id="GO:0005634">
    <property type="term" value="C:nucleus"/>
    <property type="evidence" value="ECO:0000318"/>
    <property type="project" value="GO_Central"/>
</dbReference>
<dbReference type="InterPro" id="IPR053822">
    <property type="entry name" value="SDE2-like_dom"/>
</dbReference>
<reference evidence="11 13" key="1">
    <citation type="journal article" date="2011" name="Science">
        <title>Comparative functional genomics of the fission yeasts.</title>
        <authorList>
            <person name="Rhind N."/>
            <person name="Chen Z."/>
            <person name="Yassour M."/>
            <person name="Thompson D.A."/>
            <person name="Haas B.J."/>
            <person name="Habib N."/>
            <person name="Wapinski I."/>
            <person name="Roy S."/>
            <person name="Lin M.F."/>
            <person name="Heiman D.I."/>
            <person name="Young S.K."/>
            <person name="Furuya K."/>
            <person name="Guo Y."/>
            <person name="Pidoux A."/>
            <person name="Chen H.M."/>
            <person name="Robbertse B."/>
            <person name="Goldberg J.M."/>
            <person name="Aoki K."/>
            <person name="Bayne E.H."/>
            <person name="Berlin A.M."/>
            <person name="Desjardins C.A."/>
            <person name="Dobbs E."/>
            <person name="Dukaj L."/>
            <person name="Fan L."/>
            <person name="FitzGerald M.G."/>
            <person name="French C."/>
            <person name="Gujja S."/>
            <person name="Hansen K."/>
            <person name="Keifenheim D."/>
            <person name="Levin J.Z."/>
            <person name="Mosher R.A."/>
            <person name="Mueller C.A."/>
            <person name="Pfiffner J."/>
            <person name="Priest M."/>
            <person name="Russ C."/>
            <person name="Smialowska A."/>
            <person name="Swoboda P."/>
            <person name="Sykes S.M."/>
            <person name="Vaughn M."/>
            <person name="Vengrova S."/>
            <person name="Yoder R."/>
            <person name="Zeng Q."/>
            <person name="Allshire R."/>
            <person name="Baulcombe D."/>
            <person name="Birren B.W."/>
            <person name="Brown W."/>
            <person name="Ekwall K."/>
            <person name="Kellis M."/>
            <person name="Leatherwood J."/>
            <person name="Levin H."/>
            <person name="Margalit H."/>
            <person name="Martienssen R."/>
            <person name="Nieduszynski C.A."/>
            <person name="Spatafora J.W."/>
            <person name="Friedman N."/>
            <person name="Dalgaard J.Z."/>
            <person name="Baumann P."/>
            <person name="Niki H."/>
            <person name="Regev A."/>
            <person name="Nusbaum C."/>
        </authorList>
    </citation>
    <scope>NUCLEOTIDE SEQUENCE [LARGE SCALE GENOMIC DNA]</scope>
    <source>
        <strain evidence="13">yFS275 / FY16936</strain>
    </source>
</reference>
<dbReference type="EMBL" id="KE651166">
    <property type="protein sequence ID" value="EEB07797.1"/>
    <property type="molecule type" value="Genomic_DNA"/>
</dbReference>
<evidence type="ECO:0000256" key="5">
    <source>
        <dbReference type="ARBA" id="ARBA00022664"/>
    </source>
</evidence>
<feature type="compositionally biased region" description="Low complexity" evidence="9">
    <location>
        <begin position="229"/>
        <end position="252"/>
    </location>
</feature>
<dbReference type="GO" id="GO:0071014">
    <property type="term" value="C:post-mRNA release spliceosomal complex"/>
    <property type="evidence" value="ECO:0007669"/>
    <property type="project" value="EnsemblFungi"/>
</dbReference>
<dbReference type="AlphaFoldDB" id="B6K1H6"/>
<evidence type="ECO:0000256" key="8">
    <source>
        <dbReference type="ARBA" id="ARBA00023306"/>
    </source>
</evidence>
<keyword evidence="6" id="KW-0508">mRNA splicing</keyword>
<comment type="similarity">
    <text evidence="3">Belongs to the SDE2 family.</text>
</comment>
<dbReference type="VEuPathDB" id="FungiDB:SJAG_02905"/>
<keyword evidence="8" id="KW-0131">Cell cycle</keyword>
<dbReference type="JaponicusDB" id="SJAG_02905">
    <property type="gene designation" value="sde2"/>
</dbReference>
<dbReference type="OrthoDB" id="547031at2759"/>
<dbReference type="GO" id="GO:0045292">
    <property type="term" value="P:mRNA cis splicing, via spliceosome"/>
    <property type="evidence" value="ECO:0007669"/>
    <property type="project" value="EnsemblFungi"/>
</dbReference>
<dbReference type="RefSeq" id="XP_002174090.1">
    <property type="nucleotide sequence ID" value="XM_002174054.2"/>
</dbReference>
<dbReference type="HOGENOM" id="CLU_1038838_0_0_1"/>
<keyword evidence="13" id="KW-1185">Reference proteome</keyword>
<dbReference type="Pfam" id="PF22782">
    <property type="entry name" value="SDE2"/>
    <property type="match status" value="1"/>
</dbReference>
<evidence type="ECO:0000256" key="2">
    <source>
        <dbReference type="ARBA" id="ARBA00004496"/>
    </source>
</evidence>
<evidence type="ECO:0000256" key="4">
    <source>
        <dbReference type="ARBA" id="ARBA00022490"/>
    </source>
</evidence>
<keyword evidence="7" id="KW-0539">Nucleus</keyword>
<evidence type="ECO:0000313" key="12">
    <source>
        <dbReference type="JaponicusDB" id="SJAG_02905"/>
    </source>
</evidence>
<dbReference type="PANTHER" id="PTHR12786">
    <property type="entry name" value="SPLICING FACTOR SF3A-RELATED"/>
    <property type="match status" value="1"/>
</dbReference>
<evidence type="ECO:0000259" key="10">
    <source>
        <dbReference type="Pfam" id="PF22782"/>
    </source>
</evidence>
<proteinExistence type="inferred from homology"/>
<organism evidence="11 13">
    <name type="scientific">Schizosaccharomyces japonicus (strain yFS275 / FY16936)</name>
    <name type="common">Fission yeast</name>
    <dbReference type="NCBI Taxonomy" id="402676"/>
    <lineage>
        <taxon>Eukaryota</taxon>
        <taxon>Fungi</taxon>
        <taxon>Dikarya</taxon>
        <taxon>Ascomycota</taxon>
        <taxon>Taphrinomycotina</taxon>
        <taxon>Schizosaccharomycetes</taxon>
        <taxon>Schizosaccharomycetales</taxon>
        <taxon>Schizosaccharomycetaceae</taxon>
        <taxon>Schizosaccharomyces</taxon>
    </lineage>
</organism>
<dbReference type="GO" id="GO:0000380">
    <property type="term" value="P:alternative mRNA splicing, via spliceosome"/>
    <property type="evidence" value="ECO:0007669"/>
    <property type="project" value="EnsemblFungi"/>
</dbReference>
<evidence type="ECO:0000256" key="9">
    <source>
        <dbReference type="SAM" id="MobiDB-lite"/>
    </source>
</evidence>
<gene>
    <name evidence="12" type="primary">sde2</name>
    <name evidence="11" type="ORF">SJAG_02905</name>
</gene>
<dbReference type="STRING" id="402676.B6K1H6"/>
<dbReference type="GO" id="GO:0005737">
    <property type="term" value="C:cytoplasm"/>
    <property type="evidence" value="ECO:0007669"/>
    <property type="project" value="UniProtKB-SubCell"/>
</dbReference>
<sequence>MAMLTVLVDGPHHIGRNCINLHDDALVSDVQQQLYGNCELDAYWTCQSHILEKTDALKKWAAPNCSFITLSLRPRVRGGKGGFGSQLRAAGGRMSRKRGEQENLDSCRDLQGRRLGQVRQAKELAEYLAKKPAETRAARLAKKEKLAKVLNAQGPITRYDEHEFFEECEASKSDVRKALEETFDSVCSTNELIGSGEGSSSSSPIMHSTVIPFPLAALPSSNTVVQTPSSSNSKLSSQKNPASAALLPGSSSAAAVVREVFGWDDEDE</sequence>
<evidence type="ECO:0000256" key="1">
    <source>
        <dbReference type="ARBA" id="ARBA00004123"/>
    </source>
</evidence>
<evidence type="ECO:0000313" key="11">
    <source>
        <dbReference type="EMBL" id="EEB07797.1"/>
    </source>
</evidence>
<protein>
    <submittedName>
        <fullName evidence="11">Ubiquitin family</fullName>
    </submittedName>
</protein>
<name>B6K1H6_SCHJY</name>
<evidence type="ECO:0000256" key="6">
    <source>
        <dbReference type="ARBA" id="ARBA00023187"/>
    </source>
</evidence>
<feature type="domain" description="SDE2-like" evidence="10">
    <location>
        <begin position="78"/>
        <end position="180"/>
    </location>
</feature>
<evidence type="ECO:0000256" key="7">
    <source>
        <dbReference type="ARBA" id="ARBA00023242"/>
    </source>
</evidence>
<dbReference type="eggNOG" id="KOG2827">
    <property type="taxonomic scope" value="Eukaryota"/>
</dbReference>
<evidence type="ECO:0000256" key="3">
    <source>
        <dbReference type="ARBA" id="ARBA00008726"/>
    </source>
</evidence>
<keyword evidence="4" id="KW-0963">Cytoplasm</keyword>
<evidence type="ECO:0000313" key="13">
    <source>
        <dbReference type="Proteomes" id="UP000001744"/>
    </source>
</evidence>